<feature type="non-terminal residue" evidence="2">
    <location>
        <position position="396"/>
    </location>
</feature>
<evidence type="ECO:0000313" key="3">
    <source>
        <dbReference type="Proteomes" id="UP000782312"/>
    </source>
</evidence>
<evidence type="ECO:0000256" key="1">
    <source>
        <dbReference type="SAM" id="Coils"/>
    </source>
</evidence>
<dbReference type="EMBL" id="JACPUR010000020">
    <property type="protein sequence ID" value="MBI3127896.1"/>
    <property type="molecule type" value="Genomic_DNA"/>
</dbReference>
<evidence type="ECO:0000313" key="2">
    <source>
        <dbReference type="EMBL" id="MBI3127896.1"/>
    </source>
</evidence>
<dbReference type="Proteomes" id="UP000782312">
    <property type="component" value="Unassembled WGS sequence"/>
</dbReference>
<keyword evidence="1" id="KW-0175">Coiled coil</keyword>
<comment type="caution">
    <text evidence="2">The sequence shown here is derived from an EMBL/GenBank/DDBJ whole genome shotgun (WGS) entry which is preliminary data.</text>
</comment>
<reference evidence="2" key="1">
    <citation type="submission" date="2020-07" db="EMBL/GenBank/DDBJ databases">
        <title>Huge and variable diversity of episymbiotic CPR bacteria and DPANN archaea in groundwater ecosystems.</title>
        <authorList>
            <person name="He C.Y."/>
            <person name="Keren R."/>
            <person name="Whittaker M."/>
            <person name="Farag I.F."/>
            <person name="Doudna J."/>
            <person name="Cate J.H.D."/>
            <person name="Banfield J.F."/>
        </authorList>
    </citation>
    <scope>NUCLEOTIDE SEQUENCE</scope>
    <source>
        <strain evidence="2">NC_groundwater_763_Ag_S-0.2um_68_21</strain>
    </source>
</reference>
<protein>
    <submittedName>
        <fullName evidence="2">Uncharacterized protein</fullName>
    </submittedName>
</protein>
<dbReference type="AlphaFoldDB" id="A0A932I1Z9"/>
<proteinExistence type="predicted"/>
<feature type="coiled-coil region" evidence="1">
    <location>
        <begin position="29"/>
        <end position="63"/>
    </location>
</feature>
<gene>
    <name evidence="2" type="ORF">HYZ11_09855</name>
</gene>
<sequence>MASQQNRIDIDIQVEGNAQLQVKQLGGVMVQLDKDMKKAQASLDSYDAELQKLTKTYQEAIGKIKPSALDKMRLDIQRLQIGYVEGMGEMTAETLAFAEALDRTKLHFEDVAFSIGKTLEGVNKKFGQLFDDKATFALNAGKKAFETFHTSFDEGLTKVFATSFTATTKETHEAWEKFLKQMEASFFQSLGRMASALVQENLLAPALRLAQGAVGNLLSAGKNLLGLAQGGLVQKPTVALIGEAGPELVIPLKAAGELVKGSVIEAAKSQAFTEAATKAATEAALKAGLEVGVEGGASQAGAAAAGAAGAVTGAALFAMFDAFQQGAATRAAGDLLFGQRGGPGIVNQGLAAIGLKAFGKKNVSPGEHGRANRESIRQMTRDFPGFYEAETLIAVT</sequence>
<accession>A0A932I1Z9</accession>
<name>A0A932I1Z9_UNCTE</name>
<organism evidence="2 3">
    <name type="scientific">Tectimicrobiota bacterium</name>
    <dbReference type="NCBI Taxonomy" id="2528274"/>
    <lineage>
        <taxon>Bacteria</taxon>
        <taxon>Pseudomonadati</taxon>
        <taxon>Nitrospinota/Tectimicrobiota group</taxon>
        <taxon>Candidatus Tectimicrobiota</taxon>
    </lineage>
</organism>